<sequence>MNVERLRTSLHCPACGFRIAAHTTVCENCGAVIPVAELAGSGVISSALSALLGRPLGSLSLLEIARILAWVPLLVGPPIAALAIIGLKVSQQPQRLHDRAWQGPALVAALNIALSLIVWHYAAQEIGAAATALWAEINRLVPTALPAGPGKGVEI</sequence>
<dbReference type="EMBL" id="FMTP01000002">
    <property type="protein sequence ID" value="SCW60042.1"/>
    <property type="molecule type" value="Genomic_DNA"/>
</dbReference>
<evidence type="ECO:0008006" key="4">
    <source>
        <dbReference type="Google" id="ProtNLM"/>
    </source>
</evidence>
<feature type="transmembrane region" description="Helical" evidence="1">
    <location>
        <begin position="101"/>
        <end position="122"/>
    </location>
</feature>
<accession>A0A1G4RSS0</accession>
<reference evidence="3" key="1">
    <citation type="submission" date="2016-10" db="EMBL/GenBank/DDBJ databases">
        <authorList>
            <person name="Varghese N."/>
            <person name="Submissions S."/>
        </authorList>
    </citation>
    <scope>NUCLEOTIDE SEQUENCE [LARGE SCALE GENOMIC DNA]</scope>
    <source>
        <strain evidence="3">CGMCC 1.1761</strain>
    </source>
</reference>
<keyword evidence="1" id="KW-0812">Transmembrane</keyword>
<keyword evidence="1" id="KW-0472">Membrane</keyword>
<dbReference type="STRING" id="177413.SAMN05660859_1916"/>
<feature type="transmembrane region" description="Helical" evidence="1">
    <location>
        <begin position="67"/>
        <end position="89"/>
    </location>
</feature>
<evidence type="ECO:0000313" key="2">
    <source>
        <dbReference type="EMBL" id="SCW60042.1"/>
    </source>
</evidence>
<organism evidence="2 3">
    <name type="scientific">Ancylobacter rudongensis</name>
    <dbReference type="NCBI Taxonomy" id="177413"/>
    <lineage>
        <taxon>Bacteria</taxon>
        <taxon>Pseudomonadati</taxon>
        <taxon>Pseudomonadota</taxon>
        <taxon>Alphaproteobacteria</taxon>
        <taxon>Hyphomicrobiales</taxon>
        <taxon>Xanthobacteraceae</taxon>
        <taxon>Ancylobacter</taxon>
    </lineage>
</organism>
<evidence type="ECO:0000256" key="1">
    <source>
        <dbReference type="SAM" id="Phobius"/>
    </source>
</evidence>
<name>A0A1G4RSS0_9HYPH</name>
<protein>
    <recommendedName>
        <fullName evidence="4">Zinc-ribbon domain-containing protein</fullName>
    </recommendedName>
</protein>
<dbReference type="AlphaFoldDB" id="A0A1G4RSS0"/>
<dbReference type="RefSeq" id="WP_091438366.1">
    <property type="nucleotide sequence ID" value="NZ_FMTP01000002.1"/>
</dbReference>
<gene>
    <name evidence="2" type="ORF">SAMN05660859_1916</name>
</gene>
<dbReference type="Proteomes" id="UP000198889">
    <property type="component" value="Unassembled WGS sequence"/>
</dbReference>
<evidence type="ECO:0000313" key="3">
    <source>
        <dbReference type="Proteomes" id="UP000198889"/>
    </source>
</evidence>
<proteinExistence type="predicted"/>
<keyword evidence="3" id="KW-1185">Reference proteome</keyword>
<keyword evidence="1" id="KW-1133">Transmembrane helix</keyword>